<evidence type="ECO:0000256" key="5">
    <source>
        <dbReference type="ARBA" id="ARBA00023136"/>
    </source>
</evidence>
<evidence type="ECO:0000256" key="4">
    <source>
        <dbReference type="ARBA" id="ARBA00022989"/>
    </source>
</evidence>
<dbReference type="GO" id="GO:0005886">
    <property type="term" value="C:plasma membrane"/>
    <property type="evidence" value="ECO:0007669"/>
    <property type="project" value="UniProtKB-SubCell"/>
</dbReference>
<feature type="transmembrane region" description="Helical" evidence="6">
    <location>
        <begin position="255"/>
        <end position="276"/>
    </location>
</feature>
<organism evidence="8 9">
    <name type="scientific">Candidatus Sysuiplasma superficiale</name>
    <dbReference type="NCBI Taxonomy" id="2823368"/>
    <lineage>
        <taxon>Archaea</taxon>
        <taxon>Methanobacteriati</taxon>
        <taxon>Thermoplasmatota</taxon>
        <taxon>Thermoplasmata</taxon>
        <taxon>Candidatus Sysuiplasmatales</taxon>
        <taxon>Candidatus Sysuiplasmataceae</taxon>
        <taxon>Candidatus Sysuiplasma</taxon>
    </lineage>
</organism>
<comment type="subcellular location">
    <subcellularLocation>
        <location evidence="1">Cell membrane</location>
        <topology evidence="1">Multi-pass membrane protein</topology>
    </subcellularLocation>
</comment>
<sequence length="515" mass="56389">MVESLARKSFFSTLINLIGAVVAYLGIFTVSRFMPSGEFTIGLIGFTVSYVGVYLPLSKLGFQGAHIKKVSEGADIGECNGAFLFITTILTALMTAFVFGTVFFWIYILHKGFETPLEVQGIWIMLAYSVINSFAGIPASTFSARREVVKSQIGTFVGHIVRVAAIVFVVFSRLSPIDVVWTYLIGGVASAAVTFYYFRGYPIRKPSRRIIHEYRKFADPLLLPSLIGLLPTSISVVLVELFWHLYGAGLFYAGYRITSVFVVLGGSVSSVIFPRISELHSLGKHVQIRESTRSSEYFLSFVLAPVSAFMLFFPEGILHVIMSNAFIGASGSLSVLALWLYVSSISGPKSSLITGMNRPRISGQITLLSTAVSIGLMVIAIPDRIASIPLLGLGPAGGGVGLLGGAIVIYALSHHHARKLANTHFDPSVVYFLLAASLSYALLIPLTYVLPMLHWAWYDGLIFAIAGILIYLAFSLALKIISPDDLRIYLDAVNPLAMRRYVMEELNSEYNESRR</sequence>
<evidence type="ECO:0000313" key="8">
    <source>
        <dbReference type="EMBL" id="MBX8643631.1"/>
    </source>
</evidence>
<keyword evidence="4 6" id="KW-1133">Transmembrane helix</keyword>
<keyword evidence="3 6" id="KW-0812">Transmembrane</keyword>
<keyword evidence="2" id="KW-1003">Cell membrane</keyword>
<feature type="transmembrane region" description="Helical" evidence="6">
    <location>
        <begin position="430"/>
        <end position="450"/>
    </location>
</feature>
<accession>A0A8J8CFP3</accession>
<evidence type="ECO:0000256" key="6">
    <source>
        <dbReference type="SAM" id="Phobius"/>
    </source>
</evidence>
<feature type="transmembrane region" description="Helical" evidence="6">
    <location>
        <begin position="320"/>
        <end position="342"/>
    </location>
</feature>
<dbReference type="EMBL" id="JAGVSJ010000007">
    <property type="protein sequence ID" value="MBX8631659.1"/>
    <property type="molecule type" value="Genomic_DNA"/>
</dbReference>
<feature type="transmembrane region" description="Helical" evidence="6">
    <location>
        <begin position="180"/>
        <end position="200"/>
    </location>
</feature>
<dbReference type="EMBL" id="JAHEAC010000014">
    <property type="protein sequence ID" value="MBX8643631.1"/>
    <property type="molecule type" value="Genomic_DNA"/>
</dbReference>
<feature type="transmembrane region" description="Helical" evidence="6">
    <location>
        <begin position="297"/>
        <end position="314"/>
    </location>
</feature>
<feature type="transmembrane region" description="Helical" evidence="6">
    <location>
        <begin position="388"/>
        <end position="410"/>
    </location>
</feature>
<feature type="transmembrane region" description="Helical" evidence="6">
    <location>
        <begin position="456"/>
        <end position="478"/>
    </location>
</feature>
<dbReference type="PANTHER" id="PTHR30250">
    <property type="entry name" value="PST FAMILY PREDICTED COLANIC ACID TRANSPORTER"/>
    <property type="match status" value="1"/>
</dbReference>
<name>A0A8J8CFP3_9ARCH</name>
<comment type="caution">
    <text evidence="8">The sequence shown here is derived from an EMBL/GenBank/DDBJ whole genome shotgun (WGS) entry which is preliminary data.</text>
</comment>
<feature type="transmembrane region" description="Helical" evidence="6">
    <location>
        <begin position="83"/>
        <end position="108"/>
    </location>
</feature>
<dbReference type="Proteomes" id="UP000716004">
    <property type="component" value="Unassembled WGS sequence"/>
</dbReference>
<dbReference type="AlphaFoldDB" id="A0A8J8CFP3"/>
<evidence type="ECO:0000256" key="1">
    <source>
        <dbReference type="ARBA" id="ARBA00004651"/>
    </source>
</evidence>
<evidence type="ECO:0000256" key="3">
    <source>
        <dbReference type="ARBA" id="ARBA00022692"/>
    </source>
</evidence>
<feature type="transmembrane region" description="Helical" evidence="6">
    <location>
        <begin position="363"/>
        <end position="382"/>
    </location>
</feature>
<dbReference type="InterPro" id="IPR050833">
    <property type="entry name" value="Poly_Biosynth_Transport"/>
</dbReference>
<proteinExistence type="predicted"/>
<feature type="transmembrane region" description="Helical" evidence="6">
    <location>
        <begin position="153"/>
        <end position="174"/>
    </location>
</feature>
<evidence type="ECO:0000313" key="9">
    <source>
        <dbReference type="Proteomes" id="UP000750197"/>
    </source>
</evidence>
<evidence type="ECO:0000256" key="2">
    <source>
        <dbReference type="ARBA" id="ARBA00022475"/>
    </source>
</evidence>
<feature type="transmembrane region" description="Helical" evidence="6">
    <location>
        <begin position="221"/>
        <end position="243"/>
    </location>
</feature>
<dbReference type="Pfam" id="PF13440">
    <property type="entry name" value="Polysacc_synt_3"/>
    <property type="match status" value="1"/>
</dbReference>
<feature type="transmembrane region" description="Helical" evidence="6">
    <location>
        <begin position="120"/>
        <end position="141"/>
    </location>
</feature>
<dbReference type="Proteomes" id="UP000750197">
    <property type="component" value="Unassembled WGS sequence"/>
</dbReference>
<feature type="transmembrane region" description="Helical" evidence="6">
    <location>
        <begin position="39"/>
        <end position="62"/>
    </location>
</feature>
<gene>
    <name evidence="7" type="ORF">J9259_03950</name>
    <name evidence="8" type="ORF">KIY12_02735</name>
</gene>
<dbReference type="PANTHER" id="PTHR30250:SF11">
    <property type="entry name" value="O-ANTIGEN TRANSPORTER-RELATED"/>
    <property type="match status" value="1"/>
</dbReference>
<protein>
    <submittedName>
        <fullName evidence="8">Oligosaccharide flippase family protein</fullName>
    </submittedName>
</protein>
<reference evidence="8" key="1">
    <citation type="submission" date="2021-05" db="EMBL/GenBank/DDBJ databases">
        <title>Genomic insights into ecological role and evolution of a novel Thermoplasmata order Candidatus Sysuiplasmatales.</title>
        <authorList>
            <person name="Yuan Y."/>
        </authorList>
    </citation>
    <scope>NUCLEOTIDE SEQUENCE</scope>
    <source>
        <strain evidence="8">TUT19-bin139</strain>
        <strain evidence="7">YP2-bin.285</strain>
    </source>
</reference>
<evidence type="ECO:0000313" key="7">
    <source>
        <dbReference type="EMBL" id="MBX8631659.1"/>
    </source>
</evidence>
<feature type="transmembrane region" description="Helical" evidence="6">
    <location>
        <begin position="12"/>
        <end position="33"/>
    </location>
</feature>
<keyword evidence="5 6" id="KW-0472">Membrane</keyword>